<accession>A0A3B0FXC8</accession>
<dbReference type="EMBL" id="RBNH01000003">
    <property type="protein sequence ID" value="RKO26232.1"/>
    <property type="molecule type" value="Genomic_DNA"/>
</dbReference>
<evidence type="ECO:0000313" key="3">
    <source>
        <dbReference type="Proteomes" id="UP000273159"/>
    </source>
</evidence>
<dbReference type="PANTHER" id="PTHR35149">
    <property type="entry name" value="SLL5132 PROTEIN"/>
    <property type="match status" value="1"/>
</dbReference>
<dbReference type="AlphaFoldDB" id="A0A3B0FXC8"/>
<dbReference type="Proteomes" id="UP000273159">
    <property type="component" value="Unassembled WGS sequence"/>
</dbReference>
<dbReference type="InterPro" id="IPR004919">
    <property type="entry name" value="GmrSD_N"/>
</dbReference>
<evidence type="ECO:0000313" key="2">
    <source>
        <dbReference type="EMBL" id="RKO26232.1"/>
    </source>
</evidence>
<dbReference type="Pfam" id="PF03235">
    <property type="entry name" value="GmrSD_N"/>
    <property type="match status" value="1"/>
</dbReference>
<dbReference type="CDD" id="cd16387">
    <property type="entry name" value="ParB_N_Srx"/>
    <property type="match status" value="1"/>
</dbReference>
<proteinExistence type="predicted"/>
<comment type="caution">
    <text evidence="2">The sequence shown here is derived from an EMBL/GenBank/DDBJ whole genome shotgun (WGS) entry which is preliminary data.</text>
</comment>
<reference evidence="2 3" key="1">
    <citation type="submission" date="2018-10" db="EMBL/GenBank/DDBJ databases">
        <title>Genome-guide identification and characterization of bacteria that degrade polycyclic aromatic hydrocarbons and resist hexavalent chromium simultaneously.</title>
        <authorList>
            <person name="Feng H."/>
        </authorList>
    </citation>
    <scope>NUCLEOTIDE SEQUENCE [LARGE SCALE GENOMIC DNA]</scope>
    <source>
        <strain evidence="2 3">J015</strain>
    </source>
</reference>
<sequence>MGKSGLLEDRFVGDIEGRFFIPAYQRGYRWGEEEVTRLLDDIAESRHQSAYYLQPIVVKSMADGRWELVDGQQRLTTLFLILQDIRRSLPFAKVQFELEYATRSGSQEYLKDPDEAGSKRNIDFFHIHKAAFTIRSWFESLGPGETQAAIDFYTDLSRRVKVIWYEAPTAMDSTDLFTRLNVGRIPLTDAELVKALLLTRARGNADASDRSQEIAAQWDTLERDLRAPELWAFVTGQADSQSNHIALLLDCLAGGSTGRETAAFKTFDSLRAEIDIDFKTFWNKVLDLHSLILGWYEDRNLFHKVGYLIATKTPFDELVTVAEGKTKSSFEALLDNMIRTKLDLTDTALSGLSYESAAGREKATQALLLMNVETIRKMQHSSERYSFHAHAAGAWSLEHIHAQNAEALNTSEQWTSWLRLHRDALVGLPIDHDRRLDMIRRIDDAIPTISRHTFPELQRQVNAIFSSGDEGAEGDVHVIDNLALLGGRDNSALSNAVFEVKRLEILRRDRMGSYIPVCTRNVFLKYYTEEGAQQVHFWGASDRRAYLDAFRREIGGYLMEEVSQA</sequence>
<dbReference type="PANTHER" id="PTHR35149:SF2">
    <property type="entry name" value="DUF262 DOMAIN-CONTAINING PROTEIN"/>
    <property type="match status" value="1"/>
</dbReference>
<organism evidence="2 3">
    <name type="scientific">Pseudarthrobacter phenanthrenivorans</name>
    <name type="common">Arthrobacter phenanthrenivorans</name>
    <dbReference type="NCBI Taxonomy" id="361575"/>
    <lineage>
        <taxon>Bacteria</taxon>
        <taxon>Bacillati</taxon>
        <taxon>Actinomycetota</taxon>
        <taxon>Actinomycetes</taxon>
        <taxon>Micrococcales</taxon>
        <taxon>Micrococcaceae</taxon>
        <taxon>Pseudarthrobacter</taxon>
    </lineage>
</organism>
<protein>
    <submittedName>
        <fullName evidence="2">DUF262 domain-containing protein</fullName>
    </submittedName>
</protein>
<gene>
    <name evidence="2" type="ORF">D7Z96_05210</name>
</gene>
<feature type="domain" description="GmrSD restriction endonucleases N-terminal" evidence="1">
    <location>
        <begin position="15"/>
        <end position="198"/>
    </location>
</feature>
<evidence type="ECO:0000259" key="1">
    <source>
        <dbReference type="Pfam" id="PF03235"/>
    </source>
</evidence>
<reference evidence="3" key="2">
    <citation type="submission" date="2018-10" db="EMBL/GenBank/DDBJ databases">
        <authorList>
            <person name="Wang Y."/>
            <person name="Wang J."/>
            <person name="Yang X."/>
            <person name="Wang Z."/>
            <person name="Huang Y."/>
        </authorList>
    </citation>
    <scope>NUCLEOTIDE SEQUENCE [LARGE SCALE GENOMIC DNA]</scope>
    <source>
        <strain evidence="3">J015</strain>
    </source>
</reference>
<name>A0A3B0FXC8_PSEPS</name>